<dbReference type="Proteomes" id="UP000095284">
    <property type="component" value="Unplaced"/>
</dbReference>
<dbReference type="AlphaFoldDB" id="A0A1I7SU97"/>
<keyword evidence="3" id="KW-1185">Reference proteome</keyword>
<sequence>MVGSCDLAKCQSCDDLQSCDDMRNELNAIKNLCAKHERLYRKFSHWKNSIAKNDCQLEILNETAAVLRARQEILAETLALRRGDPELLRQLHQDIQAVENQVDCWMKDLAEISSDRTKLDIELIQLRCKLQRSMTNIELAHIDFEMIEEQHREIWRRFLYELPKPEKRVADLPESS</sequence>
<organism evidence="2 4">
    <name type="scientific">Bursaphelenchus xylophilus</name>
    <name type="common">Pinewood nematode worm</name>
    <name type="synonym">Aphelenchoides xylophilus</name>
    <dbReference type="NCBI Taxonomy" id="6326"/>
    <lineage>
        <taxon>Eukaryota</taxon>
        <taxon>Metazoa</taxon>
        <taxon>Ecdysozoa</taxon>
        <taxon>Nematoda</taxon>
        <taxon>Chromadorea</taxon>
        <taxon>Rhabditida</taxon>
        <taxon>Tylenchina</taxon>
        <taxon>Tylenchomorpha</taxon>
        <taxon>Aphelenchoidea</taxon>
        <taxon>Aphelenchoididae</taxon>
        <taxon>Bursaphelenchus</taxon>
    </lineage>
</organism>
<dbReference type="WBParaSite" id="BXY_1661900.1">
    <property type="protein sequence ID" value="BXY_1661900.1"/>
    <property type="gene ID" value="BXY_1661900"/>
</dbReference>
<evidence type="ECO:0000313" key="2">
    <source>
        <dbReference type="Proteomes" id="UP000095284"/>
    </source>
</evidence>
<dbReference type="Proteomes" id="UP000659654">
    <property type="component" value="Unassembled WGS sequence"/>
</dbReference>
<evidence type="ECO:0000313" key="3">
    <source>
        <dbReference type="Proteomes" id="UP000659654"/>
    </source>
</evidence>
<name>A0A1I7SU97_BURXY</name>
<evidence type="ECO:0000313" key="1">
    <source>
        <dbReference type="EMBL" id="CAD5220913.1"/>
    </source>
</evidence>
<protein>
    <submittedName>
        <fullName evidence="1">(pine wood nematode) hypothetical protein</fullName>
    </submittedName>
</protein>
<gene>
    <name evidence="1" type="ORF">BXYJ_LOCUS6416</name>
</gene>
<accession>A0A1I7SU97</accession>
<dbReference type="SMR" id="A0A1I7SU97"/>
<dbReference type="Proteomes" id="UP000582659">
    <property type="component" value="Unassembled WGS sequence"/>
</dbReference>
<evidence type="ECO:0000313" key="4">
    <source>
        <dbReference type="WBParaSite" id="BXY_1661900.1"/>
    </source>
</evidence>
<reference evidence="1" key="2">
    <citation type="submission" date="2020-09" db="EMBL/GenBank/DDBJ databases">
        <authorList>
            <person name="Kikuchi T."/>
        </authorList>
    </citation>
    <scope>NUCLEOTIDE SEQUENCE</scope>
    <source>
        <strain evidence="1">Ka4C1</strain>
    </source>
</reference>
<reference evidence="4" key="1">
    <citation type="submission" date="2016-11" db="UniProtKB">
        <authorList>
            <consortium name="WormBaseParasite"/>
        </authorList>
    </citation>
    <scope>IDENTIFICATION</scope>
</reference>
<dbReference type="EMBL" id="CAJFCV020000003">
    <property type="protein sequence ID" value="CAG9107401.1"/>
    <property type="molecule type" value="Genomic_DNA"/>
</dbReference>
<dbReference type="EMBL" id="CAJFDI010000003">
    <property type="protein sequence ID" value="CAD5220913.1"/>
    <property type="molecule type" value="Genomic_DNA"/>
</dbReference>
<dbReference type="OrthoDB" id="5782208at2759"/>
<proteinExistence type="predicted"/>